<organism evidence="1 2">
    <name type="scientific">Hyalomma asiaticum</name>
    <name type="common">Tick</name>
    <dbReference type="NCBI Taxonomy" id="266040"/>
    <lineage>
        <taxon>Eukaryota</taxon>
        <taxon>Metazoa</taxon>
        <taxon>Ecdysozoa</taxon>
        <taxon>Arthropoda</taxon>
        <taxon>Chelicerata</taxon>
        <taxon>Arachnida</taxon>
        <taxon>Acari</taxon>
        <taxon>Parasitiformes</taxon>
        <taxon>Ixodida</taxon>
        <taxon>Ixodoidea</taxon>
        <taxon>Ixodidae</taxon>
        <taxon>Hyalomminae</taxon>
        <taxon>Hyalomma</taxon>
    </lineage>
</organism>
<evidence type="ECO:0000313" key="2">
    <source>
        <dbReference type="Proteomes" id="UP000821845"/>
    </source>
</evidence>
<proteinExistence type="predicted"/>
<evidence type="ECO:0000313" key="1">
    <source>
        <dbReference type="EMBL" id="KAH6946160.1"/>
    </source>
</evidence>
<dbReference type="Proteomes" id="UP000821845">
    <property type="component" value="Chromosome 1"/>
</dbReference>
<gene>
    <name evidence="1" type="ORF">HPB50_011913</name>
</gene>
<name>A0ACB7TGK2_HYAAI</name>
<comment type="caution">
    <text evidence="1">The sequence shown here is derived from an EMBL/GenBank/DDBJ whole genome shotgun (WGS) entry which is preliminary data.</text>
</comment>
<keyword evidence="2" id="KW-1185">Reference proteome</keyword>
<reference evidence="1" key="1">
    <citation type="submission" date="2020-05" db="EMBL/GenBank/DDBJ databases">
        <title>Large-scale comparative analyses of tick genomes elucidate their genetic diversity and vector capacities.</title>
        <authorList>
            <person name="Jia N."/>
            <person name="Wang J."/>
            <person name="Shi W."/>
            <person name="Du L."/>
            <person name="Sun Y."/>
            <person name="Zhan W."/>
            <person name="Jiang J."/>
            <person name="Wang Q."/>
            <person name="Zhang B."/>
            <person name="Ji P."/>
            <person name="Sakyi L.B."/>
            <person name="Cui X."/>
            <person name="Yuan T."/>
            <person name="Jiang B."/>
            <person name="Yang W."/>
            <person name="Lam T.T.-Y."/>
            <person name="Chang Q."/>
            <person name="Ding S."/>
            <person name="Wang X."/>
            <person name="Zhu J."/>
            <person name="Ruan X."/>
            <person name="Zhao L."/>
            <person name="Wei J."/>
            <person name="Que T."/>
            <person name="Du C."/>
            <person name="Cheng J."/>
            <person name="Dai P."/>
            <person name="Han X."/>
            <person name="Huang E."/>
            <person name="Gao Y."/>
            <person name="Liu J."/>
            <person name="Shao H."/>
            <person name="Ye R."/>
            <person name="Li L."/>
            <person name="Wei W."/>
            <person name="Wang X."/>
            <person name="Wang C."/>
            <person name="Yang T."/>
            <person name="Huo Q."/>
            <person name="Li W."/>
            <person name="Guo W."/>
            <person name="Chen H."/>
            <person name="Zhou L."/>
            <person name="Ni X."/>
            <person name="Tian J."/>
            <person name="Zhou Y."/>
            <person name="Sheng Y."/>
            <person name="Liu T."/>
            <person name="Pan Y."/>
            <person name="Xia L."/>
            <person name="Li J."/>
            <person name="Zhao F."/>
            <person name="Cao W."/>
        </authorList>
    </citation>
    <scope>NUCLEOTIDE SEQUENCE</scope>
    <source>
        <strain evidence="1">Hyas-2018</strain>
    </source>
</reference>
<dbReference type="EMBL" id="CM023481">
    <property type="protein sequence ID" value="KAH6946160.1"/>
    <property type="molecule type" value="Genomic_DNA"/>
</dbReference>
<accession>A0ACB7TGK2</accession>
<protein>
    <submittedName>
        <fullName evidence="1">Uncharacterized protein</fullName>
    </submittedName>
</protein>
<sequence>MALNTFAALCVTIFYIGITALGIWSSRKLQSAQRSSRRISRLSSRAQDETEGFLVRYFLCDRHMPLLLGITSMTATWVGGGYLNGTAEAVYRLGLIHCQAPFGYAVSLLLGGAFFAAKLRQSDSTTMLDPFQRRYGKWIALMLMPPAVCSEIFWTAAVLAALGSTVQVIVQLDATTAIIISAAVTFFYTALGGLYSVTHTDSFQVVCICVGLVSV</sequence>